<evidence type="ECO:0000256" key="1">
    <source>
        <dbReference type="ARBA" id="ARBA00004397"/>
    </source>
</evidence>
<dbReference type="Gene3D" id="1.25.40.1030">
    <property type="match status" value="1"/>
</dbReference>
<evidence type="ECO:0000256" key="4">
    <source>
        <dbReference type="ARBA" id="ARBA00022448"/>
    </source>
</evidence>
<evidence type="ECO:0000256" key="17">
    <source>
        <dbReference type="SAM" id="MobiDB-lite"/>
    </source>
</evidence>
<organism evidence="21 22">
    <name type="scientific">Hortaea werneckii EXF-2000</name>
    <dbReference type="NCBI Taxonomy" id="1157616"/>
    <lineage>
        <taxon>Eukaryota</taxon>
        <taxon>Fungi</taxon>
        <taxon>Dikarya</taxon>
        <taxon>Ascomycota</taxon>
        <taxon>Pezizomycotina</taxon>
        <taxon>Dothideomycetes</taxon>
        <taxon>Dothideomycetidae</taxon>
        <taxon>Mycosphaerellales</taxon>
        <taxon>Teratosphaeriaceae</taxon>
        <taxon>Hortaea</taxon>
    </lineage>
</organism>
<evidence type="ECO:0000256" key="5">
    <source>
        <dbReference type="ARBA" id="ARBA00022679"/>
    </source>
</evidence>
<feature type="compositionally biased region" description="Low complexity" evidence="17">
    <location>
        <begin position="225"/>
        <end position="235"/>
    </location>
</feature>
<feature type="compositionally biased region" description="Low complexity" evidence="17">
    <location>
        <begin position="1479"/>
        <end position="1489"/>
    </location>
</feature>
<feature type="compositionally biased region" description="Pro residues" evidence="17">
    <location>
        <begin position="1275"/>
        <end position="1286"/>
    </location>
</feature>
<evidence type="ECO:0000256" key="6">
    <source>
        <dbReference type="ARBA" id="ARBA00022824"/>
    </source>
</evidence>
<dbReference type="InterPro" id="IPR039551">
    <property type="entry name" value="Cho/carn_acyl_trans"/>
</dbReference>
<feature type="domain" description="Sec16 Sec23-binding" evidence="19">
    <location>
        <begin position="807"/>
        <end position="1122"/>
    </location>
</feature>
<feature type="compositionally biased region" description="Polar residues" evidence="17">
    <location>
        <begin position="548"/>
        <end position="565"/>
    </location>
</feature>
<feature type="compositionally biased region" description="Acidic residues" evidence="17">
    <location>
        <begin position="461"/>
        <end position="471"/>
    </location>
</feature>
<keyword evidence="8 16" id="KW-0931">ER-Golgi transport</keyword>
<dbReference type="InterPro" id="IPR000542">
    <property type="entry name" value="Carn_acyl_trans"/>
</dbReference>
<feature type="compositionally biased region" description="Basic residues" evidence="17">
    <location>
        <begin position="2281"/>
        <end position="2291"/>
    </location>
</feature>
<dbReference type="STRING" id="1157616.A0A1Z5T3L0"/>
<dbReference type="CDD" id="cd09233">
    <property type="entry name" value="ACE1-Sec16-like"/>
    <property type="match status" value="1"/>
</dbReference>
<dbReference type="Gene3D" id="1.10.275.20">
    <property type="entry name" value="Choline/Carnitine o-acyltransferase"/>
    <property type="match status" value="1"/>
</dbReference>
<feature type="compositionally biased region" description="Acidic residues" evidence="17">
    <location>
        <begin position="2304"/>
        <end position="2313"/>
    </location>
</feature>
<evidence type="ECO:0000256" key="12">
    <source>
        <dbReference type="ARBA" id="ARBA00023136"/>
    </source>
</evidence>
<keyword evidence="4 16" id="KW-0813">Transport</keyword>
<dbReference type="Gene3D" id="3.30.559.10">
    <property type="entry name" value="Chloramphenicol acetyltransferase-like domain"/>
    <property type="match status" value="1"/>
</dbReference>
<feature type="compositionally biased region" description="Polar residues" evidence="17">
    <location>
        <begin position="1248"/>
        <end position="1274"/>
    </location>
</feature>
<dbReference type="FunFam" id="3.30.559.10:FF:000019">
    <property type="entry name" value="Carnitine acetyl transferase"/>
    <property type="match status" value="1"/>
</dbReference>
<dbReference type="Proteomes" id="UP000194280">
    <property type="component" value="Unassembled WGS sequence"/>
</dbReference>
<dbReference type="GO" id="GO:0016192">
    <property type="term" value="P:vesicle-mediated transport"/>
    <property type="evidence" value="ECO:0007669"/>
    <property type="project" value="UniProtKB-KW"/>
</dbReference>
<proteinExistence type="inferred from homology"/>
<name>A0A1Z5T3L0_HORWE</name>
<evidence type="ECO:0000259" key="19">
    <source>
        <dbReference type="Pfam" id="PF12931"/>
    </source>
</evidence>
<feature type="compositionally biased region" description="Low complexity" evidence="17">
    <location>
        <begin position="84"/>
        <end position="96"/>
    </location>
</feature>
<dbReference type="Pfam" id="PF00755">
    <property type="entry name" value="Carn_acyltransf"/>
    <property type="match status" value="1"/>
</dbReference>
<protein>
    <recommendedName>
        <fullName evidence="16">Protein transport protein sec16</fullName>
    </recommendedName>
</protein>
<feature type="region of interest" description="Disordered" evidence="17">
    <location>
        <begin position="2258"/>
        <end position="2315"/>
    </location>
</feature>
<feature type="region of interest" description="Disordered" evidence="17">
    <location>
        <begin position="586"/>
        <end position="619"/>
    </location>
</feature>
<dbReference type="InterPro" id="IPR024298">
    <property type="entry name" value="Sec16_Sec23-bd"/>
</dbReference>
<keyword evidence="12 16" id="KW-0472">Membrane</keyword>
<feature type="region of interest" description="Disordered" evidence="17">
    <location>
        <begin position="1475"/>
        <end position="1522"/>
    </location>
</feature>
<reference evidence="21 22" key="1">
    <citation type="submission" date="2017-01" db="EMBL/GenBank/DDBJ databases">
        <title>The recent genome duplication of the halophilic yeast Hortaea werneckii: insights from long-read sequencing.</title>
        <authorList>
            <person name="Sinha S."/>
            <person name="Flibotte S."/>
            <person name="Neira M."/>
            <person name="Lenassi M."/>
            <person name="Gostincar C."/>
            <person name="Stajich J.E."/>
            <person name="Nislow C.E."/>
        </authorList>
    </citation>
    <scope>NUCLEOTIDE SEQUENCE [LARGE SCALE GENOMIC DNA]</scope>
    <source>
        <strain evidence="21 22">EXF-2000</strain>
    </source>
</reference>
<dbReference type="SUPFAM" id="SSF52777">
    <property type="entry name" value="CoA-dependent acyltransferases"/>
    <property type="match status" value="2"/>
</dbReference>
<feature type="region of interest" description="Disordered" evidence="17">
    <location>
        <begin position="2336"/>
        <end position="2361"/>
    </location>
</feature>
<dbReference type="PANTHER" id="PTHR22589">
    <property type="entry name" value="CARNITINE O-ACYLTRANSFERASE"/>
    <property type="match status" value="1"/>
</dbReference>
<dbReference type="GO" id="GO:0006631">
    <property type="term" value="P:fatty acid metabolic process"/>
    <property type="evidence" value="ECO:0007669"/>
    <property type="project" value="UniProtKB-KW"/>
</dbReference>
<feature type="compositionally biased region" description="Low complexity" evidence="17">
    <location>
        <begin position="1180"/>
        <end position="1199"/>
    </location>
</feature>
<evidence type="ECO:0000313" key="21">
    <source>
        <dbReference type="EMBL" id="OTA30441.1"/>
    </source>
</evidence>
<dbReference type="GO" id="GO:0009437">
    <property type="term" value="P:carnitine metabolic process"/>
    <property type="evidence" value="ECO:0007669"/>
    <property type="project" value="TreeGrafter"/>
</dbReference>
<dbReference type="Pfam" id="PF12931">
    <property type="entry name" value="TPR_Sec16"/>
    <property type="match status" value="1"/>
</dbReference>
<evidence type="ECO:0000256" key="9">
    <source>
        <dbReference type="ARBA" id="ARBA00022927"/>
    </source>
</evidence>
<evidence type="ECO:0000313" key="22">
    <source>
        <dbReference type="Proteomes" id="UP000194280"/>
    </source>
</evidence>
<evidence type="ECO:0000256" key="8">
    <source>
        <dbReference type="ARBA" id="ARBA00022892"/>
    </source>
</evidence>
<feature type="compositionally biased region" description="Basic and acidic residues" evidence="17">
    <location>
        <begin position="294"/>
        <end position="303"/>
    </location>
</feature>
<evidence type="ECO:0000259" key="20">
    <source>
        <dbReference type="Pfam" id="PF12932"/>
    </source>
</evidence>
<feature type="compositionally biased region" description="Basic and acidic residues" evidence="17">
    <location>
        <begin position="98"/>
        <end position="115"/>
    </location>
</feature>
<evidence type="ECO:0000256" key="10">
    <source>
        <dbReference type="ARBA" id="ARBA00023006"/>
    </source>
</evidence>
<comment type="caution">
    <text evidence="21">The sequence shown here is derived from an EMBL/GenBank/DDBJ whole genome shotgun (WGS) entry which is preliminary data.</text>
</comment>
<dbReference type="GO" id="GO:0005739">
    <property type="term" value="C:mitochondrion"/>
    <property type="evidence" value="ECO:0007669"/>
    <property type="project" value="TreeGrafter"/>
</dbReference>
<feature type="compositionally biased region" description="Basic and acidic residues" evidence="17">
    <location>
        <begin position="342"/>
        <end position="364"/>
    </location>
</feature>
<evidence type="ECO:0000256" key="13">
    <source>
        <dbReference type="ARBA" id="ARBA00023315"/>
    </source>
</evidence>
<dbReference type="InterPro" id="IPR042231">
    <property type="entry name" value="Cho/carn_acyl_trans_2"/>
</dbReference>
<keyword evidence="11" id="KW-0443">Lipid metabolism</keyword>
<feature type="compositionally biased region" description="Basic and acidic residues" evidence="17">
    <location>
        <begin position="2268"/>
        <end position="2280"/>
    </location>
</feature>
<evidence type="ECO:0000259" key="18">
    <source>
        <dbReference type="Pfam" id="PF00755"/>
    </source>
</evidence>
<feature type="active site" description="Proton acceptor" evidence="15">
    <location>
        <position position="1904"/>
    </location>
</feature>
<keyword evidence="9 16" id="KW-0653">Protein transport</keyword>
<feature type="compositionally biased region" description="Low complexity" evidence="17">
    <location>
        <begin position="156"/>
        <end position="172"/>
    </location>
</feature>
<evidence type="ECO:0000256" key="2">
    <source>
        <dbReference type="ARBA" id="ARBA00005232"/>
    </source>
</evidence>
<dbReference type="InterPro" id="IPR042572">
    <property type="entry name" value="Carn_acyl_trans_N"/>
</dbReference>
<feature type="region of interest" description="Disordered" evidence="17">
    <location>
        <begin position="2117"/>
        <end position="2173"/>
    </location>
</feature>
<feature type="compositionally biased region" description="Low complexity" evidence="17">
    <location>
        <begin position="586"/>
        <end position="604"/>
    </location>
</feature>
<feature type="region of interest" description="Disordered" evidence="17">
    <location>
        <begin position="1938"/>
        <end position="1958"/>
    </location>
</feature>
<dbReference type="GO" id="GO:0006914">
    <property type="term" value="P:autophagy"/>
    <property type="evidence" value="ECO:0007669"/>
    <property type="project" value="UniProtKB-KW"/>
</dbReference>
<evidence type="ECO:0000256" key="14">
    <source>
        <dbReference type="ARBA" id="ARBA00024687"/>
    </source>
</evidence>
<dbReference type="FunFam" id="3.30.559.10:FF:000025">
    <property type="entry name" value="Carnitine acetyl transferase"/>
    <property type="match status" value="1"/>
</dbReference>
<evidence type="ECO:0000256" key="15">
    <source>
        <dbReference type="PIRSR" id="PIRSR600542-1"/>
    </source>
</evidence>
<keyword evidence="6 16" id="KW-0256">Endoplasmic reticulum</keyword>
<dbReference type="FunFam" id="3.30.559.70:FF:000003">
    <property type="entry name" value="Carnitine acetyl transferase FacC"/>
    <property type="match status" value="1"/>
</dbReference>
<feature type="compositionally biased region" description="Acidic residues" evidence="17">
    <location>
        <begin position="255"/>
        <end position="271"/>
    </location>
</feature>
<comment type="function">
    <text evidence="14 16">Involved in the initiation of assembly of the COPII coat required for the formation of transport vesicles from the endoplasmic reticulum (ER) and the selection of cargo molecules. Also involved in autophagy.</text>
</comment>
<dbReference type="InterPro" id="IPR023213">
    <property type="entry name" value="CAT-like_dom_sf"/>
</dbReference>
<comment type="subcellular location">
    <subcellularLocation>
        <location evidence="1">Endoplasmic reticulum membrane</location>
        <topology evidence="1">Peripheral membrane protein</topology>
        <orientation evidence="1">Cytoplasmic side</orientation>
    </subcellularLocation>
</comment>
<dbReference type="GO" id="GO:0004092">
    <property type="term" value="F:carnitine O-acetyltransferase activity"/>
    <property type="evidence" value="ECO:0007669"/>
    <property type="project" value="TreeGrafter"/>
</dbReference>
<feature type="compositionally biased region" description="Basic and acidic residues" evidence="17">
    <location>
        <begin position="236"/>
        <end position="246"/>
    </location>
</feature>
<dbReference type="InterPro" id="IPR024340">
    <property type="entry name" value="Sec16_CCD"/>
</dbReference>
<dbReference type="Pfam" id="PF12932">
    <property type="entry name" value="Sec16"/>
    <property type="match status" value="1"/>
</dbReference>
<keyword evidence="10 16" id="KW-0072">Autophagy</keyword>
<evidence type="ECO:0000256" key="11">
    <source>
        <dbReference type="ARBA" id="ARBA00023098"/>
    </source>
</evidence>
<dbReference type="EMBL" id="MUNK01000140">
    <property type="protein sequence ID" value="OTA30441.1"/>
    <property type="molecule type" value="Genomic_DNA"/>
</dbReference>
<dbReference type="VEuPathDB" id="FungiDB:BTJ68_11018"/>
<evidence type="ECO:0000256" key="7">
    <source>
        <dbReference type="ARBA" id="ARBA00022832"/>
    </source>
</evidence>
<feature type="compositionally biased region" description="Acidic residues" evidence="17">
    <location>
        <begin position="144"/>
        <end position="155"/>
    </location>
</feature>
<dbReference type="OrthoDB" id="240216at2759"/>
<dbReference type="GO" id="GO:0005789">
    <property type="term" value="C:endoplasmic reticulum membrane"/>
    <property type="evidence" value="ECO:0007669"/>
    <property type="project" value="UniProtKB-SubCell"/>
</dbReference>
<comment type="similarity">
    <text evidence="2">Belongs to the carnitine/choline acetyltransferase family.</text>
</comment>
<dbReference type="InParanoid" id="A0A1Z5T3L0"/>
<dbReference type="PANTHER" id="PTHR22589:SF29">
    <property type="entry name" value="MITOCHONDRIAL CARNITINE O-ACETYLTRANSFERASE-RELATED"/>
    <property type="match status" value="1"/>
</dbReference>
<feature type="region of interest" description="Disordered" evidence="17">
    <location>
        <begin position="1"/>
        <end position="566"/>
    </location>
</feature>
<feature type="region of interest" description="Disordered" evidence="17">
    <location>
        <begin position="1171"/>
        <end position="1460"/>
    </location>
</feature>
<sequence>MDDDDYPQFDNAFPSSTTTPKPSSSSLPPAPASPAATWNPAFRANAEHDDAPAERPVPASSGAQDQDDDDDDDFFDRYPDATPKKPAAAPPASANPVDDERRHSISVEHIVDVRHSTATPDDSVQGPHHEAKVEGPWAASQEASEGDEQDAEEAQSDSQAAQEQSLQRQQEQQDPETEVFRGPDESIKEQRADLEAFSPQVPAEATQTLEDATEPTEHPSAQPGPELEAPESSLLEDQHPEDHYEHQGAVPEMEAAQDEEPDAPLLEDEEAPPTPGNISREPTYGMETGTSFDSPERNERSPETAHAPIERSFTSNFTDMPKVDRKRENTQTASIPEDPTDHEEWPPAVHNDEEWPAAGDDKTFAELLDDGETRGEQNAIPRERPKSDHSGAQNWPRAEGEGGEDDFSQMLGAGTDGASPERELAQDAAAQGLGDVAAPDGAAESAPEKEEDLAAAWSAALDDDDLLDEGTDPAKLFGDDDDLLDDSDDDFLGQQGAKQPQQPATQTSGQQQSRQTSAPSTARAYTPQVAQQPAPRPSPYAPNGGAFSASTPSLQNPALSRSAGTPDTGLGLFDLYNQPIQAPAANPAIQQTQQQQRPELRQAQSFADKSKGGYQSPYDLPMEVVKPRRAPAPRTPFYAAGHGIPTLKVSSGDIKIEDTASLGLNEILFPEAGEKFPGPLPAKAKGKKKEVLSWLGTKIEGLERKAEGMRMDFQGTEQGERVRAEEKVVLWKIVRCLVEGDGVLEGGSGSGVKGTGVEEEVRKILLPDLQQMGQVMDMQSPTSTTTPGGGASGVELGSADPSILLQLRQALLEGQRERAVWLAEERKLWGHAMLLASTLGPDIWKQIVQAFVRSQVKNAGSDASRSLAALYQIFAGNSEDCVDELVPPSARAGFRMVSRSDGSVSGNALEGLEKWRETLGLVVSNRTPNDGASLIALGKLLVSYGRVEAGHTCFLFARSLVKQSGADDPEAHFVLLGGNHKPSSPSSPSASSVEGSPLGNDLDAIQLTEIYEWASSLSALGTASPYQPYLQPYKLLHAQMLAAHGFKTKAQAYCDHITSAFASTTRPSPYYHPTFTNAVAELTAFLQQAPQDGKGGSLFSRPAMKNLTNKSSNWFTKFVAGEDEQGAQGEGVGGAPMGGMGGEDATPFGKVSGEFSRTESGTDLYNPMMMGGGMPPPAPAMGTPGPYTPGAPAAQAAGAEPHLRPASTRSASGRYAPVTPSGLGTQSLAVPSGPSRAASDYGVGYGSAANSRRGSAQEPGSQGSYEHTPSFVQEPSPPSVYQPQAPPSQTQEQDEEPEDPFAKPPNGDLAAGTGFGGADDDAEGGGYQPPSSSYEPPASSYEPPGYQPYEPEPEAEEAEAPQPKKKGMMDLSDDEDDREMERHAAALKQQQKSDADRQADEAFRKAAEADAARDNNNKSSGGSGGGEGKKGWLTGWFSGSGKKDQPQDLNKPIRAKLGEENSFYYDENLKKWVNKKAGPEAAQQSSAAATPPPPKGGPSRVASGVGGGGPPSSGPPSRVGSAAVRVIPSIDEQITNAQARVRKDSIIMPERSEANAKEATQAFSKEKLAPFMSHQNPESKPGVTFAAQDKLPKLPIPDLKQTCERYLAALDPLQTAREHADSERAVAEFMRSDGPQLQEKLKEYASGRSSYIEQFCGFRRYDSYLNFDNPVVLNLNPFFLLEDDPTPARNNQVTRAASLVISSLSFVRAVRKEELPPDMLRGQPLDMYQYSRMFGTARIPTDNGCHIGQDPTAKHIVVLCRGQFYWFDVMDDNHDLIMTEKDMSLNLQVIVDDAEQTPIHDAAKGALGVLSTENRKIWSGLRDLMSKDEGSNNSDCLSIVDTALFILDLDHTEPLDSAGLCMNMLCGTSEIERGVQVGTCMNRWYDKLQIIVCKNGSAGINFEHTGVDGHTVLRFASDVYTDTILRFAKSINGQAPSLWASQSPDPSKRDPSSFGDVSTTPHKLEWDMVPELSTALRFAETRLADLIQQNEFQTLEFGHYGKNFITSMGFSPDAFIQMAFQAAYYGMYGRVESMYEPAMTKVFFHGRTEAVRQVTHESVDFIRTFWGENPPTNKIEKLRKACEKHTAITKEAAKAQGQDRHLYALMCLWQRSVDAGESDSMSATDGGSTNGYSSPISDRDGVPSPNRASMASEEGSVQSSRSPTGQQQQQQHAVMPALFADAGWDKINNTILSTSNCGNPSLRHFGFGPTSGEGFGIGYIIKDGSISICASSKHRQTKRFIEAMESYFLEIRKLLRQTQRRGTSADKNASRAREAEEKRPKGQRLKSRGRVIKGEIHPGRNGPEDAESTDGTDDGLGGYGFFDAGMLAQALKAKDEVAEKPSEKAAHQRREVGKKLRLMEY</sequence>
<feature type="compositionally biased region" description="Acidic residues" evidence="17">
    <location>
        <begin position="479"/>
        <end position="491"/>
    </location>
</feature>
<feature type="domain" description="Sec16 central conserved" evidence="20">
    <location>
        <begin position="634"/>
        <end position="742"/>
    </location>
</feature>
<feature type="compositionally biased region" description="Basic and acidic residues" evidence="17">
    <location>
        <begin position="178"/>
        <end position="194"/>
    </location>
</feature>
<keyword evidence="22" id="KW-1185">Reference proteome</keyword>
<feature type="compositionally biased region" description="Low complexity" evidence="17">
    <location>
        <begin position="492"/>
        <end position="517"/>
    </location>
</feature>
<feature type="compositionally biased region" description="Basic and acidic residues" evidence="17">
    <location>
        <begin position="371"/>
        <end position="389"/>
    </location>
</feature>
<keyword evidence="13" id="KW-0012">Acyltransferase</keyword>
<feature type="region of interest" description="Disordered" evidence="17">
    <location>
        <begin position="976"/>
        <end position="998"/>
    </location>
</feature>
<comment type="similarity">
    <text evidence="3 16">Belongs to the SEC16 family.</text>
</comment>
<feature type="compositionally biased region" description="Acidic residues" evidence="17">
    <location>
        <begin position="65"/>
        <end position="74"/>
    </location>
</feature>
<dbReference type="GO" id="GO:0015031">
    <property type="term" value="P:protein transport"/>
    <property type="evidence" value="ECO:0007669"/>
    <property type="project" value="UniProtKB-KW"/>
</dbReference>
<feature type="compositionally biased region" description="Basic and acidic residues" evidence="17">
    <location>
        <begin position="1391"/>
        <end position="1416"/>
    </location>
</feature>
<feature type="compositionally biased region" description="Low complexity" evidence="17">
    <location>
        <begin position="982"/>
        <end position="997"/>
    </location>
</feature>
<feature type="compositionally biased region" description="Polar residues" evidence="17">
    <location>
        <begin position="2155"/>
        <end position="2165"/>
    </location>
</feature>
<feature type="compositionally biased region" description="Polar residues" evidence="17">
    <location>
        <begin position="2119"/>
        <end position="2136"/>
    </location>
</feature>
<feature type="compositionally biased region" description="Low complexity" evidence="17">
    <location>
        <begin position="1328"/>
        <end position="1349"/>
    </location>
</feature>
<evidence type="ECO:0000256" key="16">
    <source>
        <dbReference type="RuleBase" id="RU364101"/>
    </source>
</evidence>
<keyword evidence="5" id="KW-0808">Transferase</keyword>
<feature type="domain" description="Choline/carnitine acyltransferase" evidence="18">
    <location>
        <begin position="1594"/>
        <end position="2245"/>
    </location>
</feature>
<dbReference type="FunFam" id="1.25.40.1030:FF:000008">
    <property type="entry name" value="Protein transport protein sec16"/>
    <property type="match status" value="1"/>
</dbReference>
<evidence type="ECO:0000256" key="3">
    <source>
        <dbReference type="ARBA" id="ARBA00005927"/>
    </source>
</evidence>
<dbReference type="PROSITE" id="PS00440">
    <property type="entry name" value="ACYLTRANSF_C_2"/>
    <property type="match status" value="1"/>
</dbReference>
<feature type="compositionally biased region" description="Low complexity" evidence="17">
    <location>
        <begin position="14"/>
        <end position="37"/>
    </location>
</feature>
<keyword evidence="7" id="KW-0276">Fatty acid metabolism</keyword>
<accession>A0A1Z5T3L0</accession>
<dbReference type="Gene3D" id="3.30.559.70">
    <property type="entry name" value="Choline/Carnitine o-acyltransferase, domain 2"/>
    <property type="match status" value="1"/>
</dbReference>
<gene>
    <name evidence="21" type="ORF">BTJ68_11018</name>
</gene>